<comment type="caution">
    <text evidence="9">The sequence shown here is derived from an EMBL/GenBank/DDBJ whole genome shotgun (WGS) entry which is preliminary data.</text>
</comment>
<dbReference type="Gene3D" id="2.170.130.10">
    <property type="entry name" value="TonB-dependent receptor, plug domain"/>
    <property type="match status" value="1"/>
</dbReference>
<dbReference type="SUPFAM" id="SSF49464">
    <property type="entry name" value="Carboxypeptidase regulatory domain-like"/>
    <property type="match status" value="1"/>
</dbReference>
<organism evidence="9 10">
    <name type="scientific">Candidatus Phocaeicola excrementipullorum</name>
    <dbReference type="NCBI Taxonomy" id="2838731"/>
    <lineage>
        <taxon>Bacteria</taxon>
        <taxon>Pseudomonadati</taxon>
        <taxon>Bacteroidota</taxon>
        <taxon>Bacteroidia</taxon>
        <taxon>Bacteroidales</taxon>
        <taxon>Bacteroidaceae</taxon>
        <taxon>Phocaeicola</taxon>
    </lineage>
</organism>
<dbReference type="NCBIfam" id="TIGR04057">
    <property type="entry name" value="SusC_RagA_signa"/>
    <property type="match status" value="1"/>
</dbReference>
<dbReference type="InterPro" id="IPR037066">
    <property type="entry name" value="Plug_dom_sf"/>
</dbReference>
<dbReference type="AlphaFoldDB" id="A0A948TKZ0"/>
<gene>
    <name evidence="9" type="ORF">H9928_02175</name>
</gene>
<dbReference type="InterPro" id="IPR008969">
    <property type="entry name" value="CarboxyPept-like_regulatory"/>
</dbReference>
<proteinExistence type="inferred from homology"/>
<evidence type="ECO:0000256" key="4">
    <source>
        <dbReference type="ARBA" id="ARBA00022692"/>
    </source>
</evidence>
<reference evidence="9" key="1">
    <citation type="journal article" date="2021" name="PeerJ">
        <title>Extensive microbial diversity within the chicken gut microbiome revealed by metagenomics and culture.</title>
        <authorList>
            <person name="Gilroy R."/>
            <person name="Ravi A."/>
            <person name="Getino M."/>
            <person name="Pursley I."/>
            <person name="Horton D.L."/>
            <person name="Alikhan N.F."/>
            <person name="Baker D."/>
            <person name="Gharbi K."/>
            <person name="Hall N."/>
            <person name="Watson M."/>
            <person name="Adriaenssens E.M."/>
            <person name="Foster-Nyarko E."/>
            <person name="Jarju S."/>
            <person name="Secka A."/>
            <person name="Antonio M."/>
            <person name="Oren A."/>
            <person name="Chaudhuri R.R."/>
            <person name="La Ragione R."/>
            <person name="Hildebrand F."/>
            <person name="Pallen M.J."/>
        </authorList>
    </citation>
    <scope>NUCLEOTIDE SEQUENCE</scope>
    <source>
        <strain evidence="9">8470</strain>
    </source>
</reference>
<dbReference type="InterPro" id="IPR039426">
    <property type="entry name" value="TonB-dep_rcpt-like"/>
</dbReference>
<feature type="domain" description="TonB-dependent receptor plug" evidence="8">
    <location>
        <begin position="126"/>
        <end position="233"/>
    </location>
</feature>
<evidence type="ECO:0000256" key="2">
    <source>
        <dbReference type="ARBA" id="ARBA00022448"/>
    </source>
</evidence>
<dbReference type="InterPro" id="IPR012910">
    <property type="entry name" value="Plug_dom"/>
</dbReference>
<dbReference type="EMBL" id="JAHLFJ010000024">
    <property type="protein sequence ID" value="MBU3855362.1"/>
    <property type="molecule type" value="Genomic_DNA"/>
</dbReference>
<dbReference type="InterPro" id="IPR036942">
    <property type="entry name" value="Beta-barrel_TonB_sf"/>
</dbReference>
<dbReference type="Gene3D" id="2.40.170.20">
    <property type="entry name" value="TonB-dependent receptor, beta-barrel domain"/>
    <property type="match status" value="1"/>
</dbReference>
<keyword evidence="4 7" id="KW-0812">Transmembrane</keyword>
<sequence>MKKRKILNGSLTGRCCLLLLFLLSVAFVRAQSFREVSGAITDDKGEPIIGVSVTVEGISSAGTISDIDGRYSLQLPQKKVTLVFSFIGYKTVVKTLDANARILNVEMEEDNKMLDEVVVVGYGTMKKKDLTGSVSHIGEEVMQSRVATNALDFLSASIAGVNLTPSTDAAGGGSLLIRGKQSLKASSSPLIVLDGVIFYGNIDDINPNDIESMDVLKDASSTAIYGAKGSAGVIMINTKRGKSSKPVINISAKVGTVQATFTPVMPTPEQFIQRRMDYWKTQDYFKPSNSQMKSGYYDNPYNLPEGVTQEQWAGYDASFSGDYIGTWLTRLGFDPLEIENYKAGRVTDWMDLVLQNGFRQDYNASVSGKNERTNYYFSLGYTNNDGFKVGDYFQAVRARINLDTQITKWLNVGLNAQFATKDQSGIGADISGAKSMSPFGNMWEEDGTIKVRPANDNRTSNPLLAHTVDSKLNKRQTLVSSVYGKLKLPWGFSWQTTFNARFGWIKDYYFDSDIKPGVDAGGKAKRRDFSDYEWSVDNMLKWNQTFGGIHNFDFTFVYTVEKYQSWDSTGENKAFQPNGNLIFHAIQSGIAPTVTSTDEMQTGNGLLWRLNYSLLDRYLLTAAVRRDGFSAFGQNDPYGVFPSAAVAWRMNEEKFLKNVDWLDNLKLRFSWGQTGNRDIGRYAAFSRLTVTNAIMNGVNYKAVYPSSLANRNLKWETTTGRNIGLDFGVLNNRITGTVDAYWNKTTDLLMDRAMPEISGYGSIASNLGQIDNKGVEVTVTTTNINVPGKVHWTTSFIYSTNKNEIKHLYGNMIDVLDADGNVVGQREDDDVQNGWYIGHGIDDIYDYKFVGIWQMGEELEADKYGKQPGDPKLEDVNNDGVINEDDKQWLGSKIPTHRLNISSSLDLWNCVNFSFTLRGEFGWKAVDNLARNEDNRYFNQANSVWTEYWTPWNPSAGYARLGSDCNNPTVNIYKNRSYMKMQNMSLSYTFPKHLIQKLQIENLRVSLNVDNAFTISGWRTSDPMVNAISPRIFTFGVNMTL</sequence>
<evidence type="ECO:0000313" key="9">
    <source>
        <dbReference type="EMBL" id="MBU3855362.1"/>
    </source>
</evidence>
<keyword evidence="9" id="KW-0675">Receptor</keyword>
<name>A0A948TKZ0_9BACT</name>
<evidence type="ECO:0000256" key="3">
    <source>
        <dbReference type="ARBA" id="ARBA00022452"/>
    </source>
</evidence>
<accession>A0A948TKZ0</accession>
<comment type="subcellular location">
    <subcellularLocation>
        <location evidence="1 7">Cell outer membrane</location>
        <topology evidence="1 7">Multi-pass membrane protein</topology>
    </subcellularLocation>
</comment>
<keyword evidence="6 7" id="KW-0998">Cell outer membrane</keyword>
<dbReference type="Pfam" id="PF07715">
    <property type="entry name" value="Plug"/>
    <property type="match status" value="1"/>
</dbReference>
<keyword evidence="5 7" id="KW-0472">Membrane</keyword>
<dbReference type="InterPro" id="IPR023996">
    <property type="entry name" value="TonB-dep_OMP_SusC/RagA"/>
</dbReference>
<evidence type="ECO:0000259" key="8">
    <source>
        <dbReference type="Pfam" id="PF07715"/>
    </source>
</evidence>
<protein>
    <submittedName>
        <fullName evidence="9">TonB-dependent receptor</fullName>
    </submittedName>
</protein>
<evidence type="ECO:0000256" key="1">
    <source>
        <dbReference type="ARBA" id="ARBA00004571"/>
    </source>
</evidence>
<dbReference type="Gene3D" id="2.60.40.1120">
    <property type="entry name" value="Carboxypeptidase-like, regulatory domain"/>
    <property type="match status" value="1"/>
</dbReference>
<comment type="similarity">
    <text evidence="7">Belongs to the TonB-dependent receptor family.</text>
</comment>
<evidence type="ECO:0000313" key="10">
    <source>
        <dbReference type="Proteomes" id="UP000784286"/>
    </source>
</evidence>
<evidence type="ECO:0000256" key="7">
    <source>
        <dbReference type="PROSITE-ProRule" id="PRU01360"/>
    </source>
</evidence>
<evidence type="ECO:0000256" key="6">
    <source>
        <dbReference type="ARBA" id="ARBA00023237"/>
    </source>
</evidence>
<dbReference type="Proteomes" id="UP000784286">
    <property type="component" value="Unassembled WGS sequence"/>
</dbReference>
<dbReference type="GO" id="GO:0009279">
    <property type="term" value="C:cell outer membrane"/>
    <property type="evidence" value="ECO:0007669"/>
    <property type="project" value="UniProtKB-SubCell"/>
</dbReference>
<dbReference type="Pfam" id="PF13715">
    <property type="entry name" value="CarbopepD_reg_2"/>
    <property type="match status" value="1"/>
</dbReference>
<keyword evidence="2 7" id="KW-0813">Transport</keyword>
<reference evidence="9" key="2">
    <citation type="submission" date="2021-04" db="EMBL/GenBank/DDBJ databases">
        <authorList>
            <person name="Gilroy R."/>
        </authorList>
    </citation>
    <scope>NUCLEOTIDE SEQUENCE</scope>
    <source>
        <strain evidence="9">8470</strain>
    </source>
</reference>
<dbReference type="PROSITE" id="PS52016">
    <property type="entry name" value="TONB_DEPENDENT_REC_3"/>
    <property type="match status" value="1"/>
</dbReference>
<keyword evidence="3 7" id="KW-1134">Transmembrane beta strand</keyword>
<dbReference type="NCBIfam" id="TIGR04056">
    <property type="entry name" value="OMP_RagA_SusC"/>
    <property type="match status" value="1"/>
</dbReference>
<evidence type="ECO:0000256" key="5">
    <source>
        <dbReference type="ARBA" id="ARBA00023136"/>
    </source>
</evidence>
<dbReference type="SUPFAM" id="SSF56935">
    <property type="entry name" value="Porins"/>
    <property type="match status" value="1"/>
</dbReference>
<dbReference type="InterPro" id="IPR023997">
    <property type="entry name" value="TonB-dep_OMP_SusC/RagA_CS"/>
</dbReference>